<evidence type="ECO:0000313" key="1">
    <source>
        <dbReference type="EMBL" id="PKY56443.1"/>
    </source>
</evidence>
<dbReference type="AlphaFoldDB" id="A0A2I1HC28"/>
<keyword evidence="2" id="KW-1185">Reference proteome</keyword>
<proteinExistence type="predicted"/>
<accession>A0A2I1HC28</accession>
<comment type="caution">
    <text evidence="1">The sequence shown here is derived from an EMBL/GenBank/DDBJ whole genome shotgun (WGS) entry which is preliminary data.</text>
</comment>
<reference evidence="1 2" key="1">
    <citation type="submission" date="2015-10" db="EMBL/GenBank/DDBJ databases">
        <title>Genome analyses suggest a sexual origin of heterokaryosis in a supposedly ancient asexual fungus.</title>
        <authorList>
            <person name="Ropars J."/>
            <person name="Sedzielewska K."/>
            <person name="Noel J."/>
            <person name="Charron P."/>
            <person name="Farinelli L."/>
            <person name="Marton T."/>
            <person name="Kruger M."/>
            <person name="Pelin A."/>
            <person name="Brachmann A."/>
            <person name="Corradi N."/>
        </authorList>
    </citation>
    <scope>NUCLEOTIDE SEQUENCE [LARGE SCALE GENOMIC DNA]</scope>
    <source>
        <strain evidence="1 2">A4</strain>
    </source>
</reference>
<dbReference type="Gene3D" id="2.40.70.10">
    <property type="entry name" value="Acid Proteases"/>
    <property type="match status" value="1"/>
</dbReference>
<dbReference type="InterPro" id="IPR021109">
    <property type="entry name" value="Peptidase_aspartic_dom_sf"/>
</dbReference>
<dbReference type="EMBL" id="LLXI01002184">
    <property type="protein sequence ID" value="PKY56443.1"/>
    <property type="molecule type" value="Genomic_DNA"/>
</dbReference>
<sequence>MAYVECKVWSFSDDIANNCKRRSKAMKEGHAQYYTVKSLIDTSSCKNFIRKSAKPPHHILKRVPNALEYLGALDLSIKYEGEDSLVSCHDEIFNDFVVVEEPKADLVLGLLWLRLRETKVDIGKSGITIYGIFVPFIENSCKVDN</sequence>
<dbReference type="VEuPathDB" id="FungiDB:RhiirFUN_024550"/>
<dbReference type="VEuPathDB" id="FungiDB:FUN_025049"/>
<name>A0A2I1HC28_9GLOM</name>
<dbReference type="VEuPathDB" id="FungiDB:RhiirA1_473168"/>
<protein>
    <submittedName>
        <fullName evidence="1">Uncharacterized protein</fullName>
    </submittedName>
</protein>
<organism evidence="1 2">
    <name type="scientific">Rhizophagus irregularis</name>
    <dbReference type="NCBI Taxonomy" id="588596"/>
    <lineage>
        <taxon>Eukaryota</taxon>
        <taxon>Fungi</taxon>
        <taxon>Fungi incertae sedis</taxon>
        <taxon>Mucoromycota</taxon>
        <taxon>Glomeromycotina</taxon>
        <taxon>Glomeromycetes</taxon>
        <taxon>Glomerales</taxon>
        <taxon>Glomeraceae</taxon>
        <taxon>Rhizophagus</taxon>
    </lineage>
</organism>
<gene>
    <name evidence="1" type="ORF">RhiirA4_476742</name>
</gene>
<dbReference type="Proteomes" id="UP000234323">
    <property type="component" value="Unassembled WGS sequence"/>
</dbReference>
<evidence type="ECO:0000313" key="2">
    <source>
        <dbReference type="Proteomes" id="UP000234323"/>
    </source>
</evidence>